<dbReference type="AlphaFoldDB" id="A0A1M7RKY1"/>
<evidence type="ECO:0000256" key="3">
    <source>
        <dbReference type="ARBA" id="ARBA00012972"/>
    </source>
</evidence>
<sequence length="403" mass="42586">MTDEVSLLSTAEAARRLGVKPATLYAYVSRGLLARVRGADGRTSFFDPAELDQMAQQPRTPVAAAGGGVSIRSAISEVRDQRLWYRGRDACEMARTDSFEAVAGWLWSEGQPPLSFTGPAEFVDAARAAAGALPHGTRLLDRIRAIVAAVSAVDPLRADLRPEAVMITAATLIGALVDGLPRQNDTDATPGSVAHRLWSALTALPAEPTTVASLNTALGLLADHTVTASTVAARVAASARAHPYAAIGGALYTLDGPVESGTAPLVHRTLAEAERDGAVTVVARLLDQANQLPGFGHPLYPDGDPRGRTLIDVLAAEPPHRGRWEAVEQFLATGRRGRPLAPTIDFGVAALTFTAGMPADAGLAILAIARCAGWVAHTLEEYGEEPDRFRPSAEAQRRTRRQP</sequence>
<dbReference type="GO" id="GO:0006355">
    <property type="term" value="P:regulation of DNA-templated transcription"/>
    <property type="evidence" value="ECO:0007669"/>
    <property type="project" value="InterPro"/>
</dbReference>
<dbReference type="Gene3D" id="1.10.230.10">
    <property type="entry name" value="Cytochrome P450-Terp, domain 2"/>
    <property type="match status" value="1"/>
</dbReference>
<keyword evidence="8" id="KW-1185">Reference proteome</keyword>
<gene>
    <name evidence="7" type="ORF">SAMN05443668_11854</name>
</gene>
<reference evidence="7 8" key="1">
    <citation type="submission" date="2016-11" db="EMBL/GenBank/DDBJ databases">
        <authorList>
            <person name="Jaros S."/>
            <person name="Januszkiewicz K."/>
            <person name="Wedrychowicz H."/>
        </authorList>
    </citation>
    <scope>NUCLEOTIDE SEQUENCE [LARGE SCALE GENOMIC DNA]</scope>
    <source>
        <strain evidence="7 8">DSM 46144</strain>
    </source>
</reference>
<evidence type="ECO:0000256" key="5">
    <source>
        <dbReference type="SAM" id="MobiDB-lite"/>
    </source>
</evidence>
<organism evidence="7 8">
    <name type="scientific">Cryptosporangium aurantiacum</name>
    <dbReference type="NCBI Taxonomy" id="134849"/>
    <lineage>
        <taxon>Bacteria</taxon>
        <taxon>Bacillati</taxon>
        <taxon>Actinomycetota</taxon>
        <taxon>Actinomycetes</taxon>
        <taxon>Cryptosporangiales</taxon>
        <taxon>Cryptosporangiaceae</taxon>
        <taxon>Cryptosporangium</taxon>
    </lineage>
</organism>
<dbReference type="PROSITE" id="PS50937">
    <property type="entry name" value="HTH_MERR_2"/>
    <property type="match status" value="1"/>
</dbReference>
<dbReference type="InterPro" id="IPR041657">
    <property type="entry name" value="HTH_17"/>
</dbReference>
<dbReference type="STRING" id="134849.SAMN05443668_11854"/>
<evidence type="ECO:0000256" key="1">
    <source>
        <dbReference type="ARBA" id="ARBA00005163"/>
    </source>
</evidence>
<dbReference type="Pfam" id="PF00285">
    <property type="entry name" value="Citrate_synt"/>
    <property type="match status" value="1"/>
</dbReference>
<dbReference type="Proteomes" id="UP000184440">
    <property type="component" value="Unassembled WGS sequence"/>
</dbReference>
<dbReference type="InterPro" id="IPR036969">
    <property type="entry name" value="Citrate_synthase_sf"/>
</dbReference>
<dbReference type="EMBL" id="FRCS01000018">
    <property type="protein sequence ID" value="SHN46822.1"/>
    <property type="molecule type" value="Genomic_DNA"/>
</dbReference>
<feature type="domain" description="HTH merR-type" evidence="6">
    <location>
        <begin position="7"/>
        <end position="42"/>
    </location>
</feature>
<dbReference type="GO" id="GO:0036440">
    <property type="term" value="F:citrate synthase activity"/>
    <property type="evidence" value="ECO:0007669"/>
    <property type="project" value="UniProtKB-EC"/>
</dbReference>
<dbReference type="InterPro" id="IPR000551">
    <property type="entry name" value="MerR-type_HTH_dom"/>
</dbReference>
<proteinExistence type="inferred from homology"/>
<dbReference type="RefSeq" id="WP_073264133.1">
    <property type="nucleotide sequence ID" value="NZ_FRCS01000018.1"/>
</dbReference>
<dbReference type="PRINTS" id="PR00143">
    <property type="entry name" value="CITRTSNTHASE"/>
</dbReference>
<dbReference type="PANTHER" id="PTHR11739">
    <property type="entry name" value="CITRATE SYNTHASE"/>
    <property type="match status" value="1"/>
</dbReference>
<dbReference type="InterPro" id="IPR002020">
    <property type="entry name" value="Citrate_synthase"/>
</dbReference>
<dbReference type="EC" id="2.3.3.16" evidence="3"/>
<dbReference type="InterPro" id="IPR009061">
    <property type="entry name" value="DNA-bd_dom_put_sf"/>
</dbReference>
<dbReference type="Pfam" id="PF12728">
    <property type="entry name" value="HTH_17"/>
    <property type="match status" value="1"/>
</dbReference>
<dbReference type="OrthoDB" id="9800864at2"/>
<dbReference type="InterPro" id="IPR016143">
    <property type="entry name" value="Citrate_synth-like_sm_a-sub"/>
</dbReference>
<comment type="pathway">
    <text evidence="1">Carbohydrate metabolism; tricarboxylic acid cycle.</text>
</comment>
<keyword evidence="4" id="KW-0808">Transferase</keyword>
<dbReference type="GO" id="GO:0006099">
    <property type="term" value="P:tricarboxylic acid cycle"/>
    <property type="evidence" value="ECO:0007669"/>
    <property type="project" value="UniProtKB-UniPathway"/>
</dbReference>
<dbReference type="GO" id="GO:0003677">
    <property type="term" value="F:DNA binding"/>
    <property type="evidence" value="ECO:0007669"/>
    <property type="project" value="InterPro"/>
</dbReference>
<dbReference type="GO" id="GO:0005975">
    <property type="term" value="P:carbohydrate metabolic process"/>
    <property type="evidence" value="ECO:0007669"/>
    <property type="project" value="TreeGrafter"/>
</dbReference>
<feature type="region of interest" description="Disordered" evidence="5">
    <location>
        <begin position="384"/>
        <end position="403"/>
    </location>
</feature>
<feature type="compositionally biased region" description="Basic and acidic residues" evidence="5">
    <location>
        <begin position="385"/>
        <end position="397"/>
    </location>
</feature>
<protein>
    <recommendedName>
        <fullName evidence="3">citrate synthase (unknown stereospecificity)</fullName>
        <ecNumber evidence="3">2.3.3.16</ecNumber>
    </recommendedName>
</protein>
<comment type="similarity">
    <text evidence="2">Belongs to the citrate synthase family.</text>
</comment>
<dbReference type="SUPFAM" id="SSF46955">
    <property type="entry name" value="Putative DNA-binding domain"/>
    <property type="match status" value="1"/>
</dbReference>
<dbReference type="PANTHER" id="PTHR11739:SF4">
    <property type="entry name" value="CITRATE SYNTHASE, PEROXISOMAL"/>
    <property type="match status" value="1"/>
</dbReference>
<name>A0A1M7RKY1_9ACTN</name>
<dbReference type="Gene3D" id="1.10.580.10">
    <property type="entry name" value="Citrate Synthase, domain 1"/>
    <property type="match status" value="1"/>
</dbReference>
<evidence type="ECO:0000259" key="6">
    <source>
        <dbReference type="PROSITE" id="PS50937"/>
    </source>
</evidence>
<dbReference type="GO" id="GO:0005829">
    <property type="term" value="C:cytosol"/>
    <property type="evidence" value="ECO:0007669"/>
    <property type="project" value="TreeGrafter"/>
</dbReference>
<evidence type="ECO:0000313" key="7">
    <source>
        <dbReference type="EMBL" id="SHN46822.1"/>
    </source>
</evidence>
<accession>A0A1M7RKY1</accession>
<evidence type="ECO:0000313" key="8">
    <source>
        <dbReference type="Proteomes" id="UP000184440"/>
    </source>
</evidence>
<dbReference type="InterPro" id="IPR016142">
    <property type="entry name" value="Citrate_synth-like_lrg_a-sub"/>
</dbReference>
<evidence type="ECO:0000256" key="2">
    <source>
        <dbReference type="ARBA" id="ARBA00010566"/>
    </source>
</evidence>
<dbReference type="UniPathway" id="UPA00223"/>
<dbReference type="SUPFAM" id="SSF48256">
    <property type="entry name" value="Citrate synthase"/>
    <property type="match status" value="1"/>
</dbReference>
<evidence type="ECO:0000256" key="4">
    <source>
        <dbReference type="ARBA" id="ARBA00022679"/>
    </source>
</evidence>